<protein>
    <submittedName>
        <fullName evidence="5">DUF726 domain-containing protein</fullName>
    </submittedName>
</protein>
<dbReference type="PANTHER" id="PTHR17920:SF3">
    <property type="entry name" value="TRANSMEMBRANE AND COILED-COIL DOMAIN-CONTAINING PROTEIN 4"/>
    <property type="match status" value="1"/>
</dbReference>
<dbReference type="Gene3D" id="3.40.50.1820">
    <property type="entry name" value="alpha/beta hydrolase"/>
    <property type="match status" value="1"/>
</dbReference>
<dbReference type="InterPro" id="IPR029058">
    <property type="entry name" value="AB_hydrolase_fold"/>
</dbReference>
<dbReference type="RefSeq" id="WP_336351137.1">
    <property type="nucleotide sequence ID" value="NZ_JAZAQL010000003.1"/>
</dbReference>
<organism evidence="5 6">
    <name type="scientific">Halorubellus litoreus</name>
    <dbReference type="NCBI Taxonomy" id="755308"/>
    <lineage>
        <taxon>Archaea</taxon>
        <taxon>Methanobacteriati</taxon>
        <taxon>Methanobacteriota</taxon>
        <taxon>Stenosarchaea group</taxon>
        <taxon>Halobacteria</taxon>
        <taxon>Halobacteriales</taxon>
        <taxon>Halorubellaceae</taxon>
        <taxon>Halorubellus</taxon>
    </lineage>
</organism>
<comment type="subcellular location">
    <subcellularLocation>
        <location evidence="1">Membrane</location>
        <topology evidence="1">Multi-pass membrane protein</topology>
    </subcellularLocation>
</comment>
<dbReference type="InterPro" id="IPR007941">
    <property type="entry name" value="DUF726"/>
</dbReference>
<keyword evidence="6" id="KW-1185">Reference proteome</keyword>
<evidence type="ECO:0000313" key="5">
    <source>
        <dbReference type="EMBL" id="MFC6954180.1"/>
    </source>
</evidence>
<accession>A0ABD5VFN9</accession>
<proteinExistence type="predicted"/>
<dbReference type="EMBL" id="JBHSXN010000003">
    <property type="protein sequence ID" value="MFC6954180.1"/>
    <property type="molecule type" value="Genomic_DNA"/>
</dbReference>
<reference evidence="5 6" key="1">
    <citation type="journal article" date="2019" name="Int. J. Syst. Evol. Microbiol.">
        <title>The Global Catalogue of Microorganisms (GCM) 10K type strain sequencing project: providing services to taxonomists for standard genome sequencing and annotation.</title>
        <authorList>
            <consortium name="The Broad Institute Genomics Platform"/>
            <consortium name="The Broad Institute Genome Sequencing Center for Infectious Disease"/>
            <person name="Wu L."/>
            <person name="Ma J."/>
        </authorList>
    </citation>
    <scope>NUCLEOTIDE SEQUENCE [LARGE SCALE GENOMIC DNA]</scope>
    <source>
        <strain evidence="5 6">GX26</strain>
    </source>
</reference>
<dbReference type="SUPFAM" id="SSF53474">
    <property type="entry name" value="alpha/beta-Hydrolases"/>
    <property type="match status" value="1"/>
</dbReference>
<evidence type="ECO:0000256" key="2">
    <source>
        <dbReference type="ARBA" id="ARBA00022692"/>
    </source>
</evidence>
<dbReference type="PANTHER" id="PTHR17920">
    <property type="entry name" value="TRANSMEMBRANE AND COILED-COIL DOMAIN-CONTAINING PROTEIN 4 TMCO4"/>
    <property type="match status" value="1"/>
</dbReference>
<dbReference type="Proteomes" id="UP001596395">
    <property type="component" value="Unassembled WGS sequence"/>
</dbReference>
<evidence type="ECO:0000256" key="4">
    <source>
        <dbReference type="ARBA" id="ARBA00023136"/>
    </source>
</evidence>
<sequence length="262" mass="28119">MYVQQSLRGDDGDLVAPEDYPRLSTRGVFDDEGNVNAGVDDPTVTREGAWSTEDADALVVYVHGLGAAESEALNQAYTTRTALRDQNVPHPVVSYTWDSDRDWAPAKRTADANGPALADWLARWADDDGRPVHLVAHSLGARVVCECLRSLADAGRENAVATASLLGGAIPKESVETDGRYGDAIEAATPSLVNFHSGRDEVLGWLYRFSDGTNAVGHGGICDPADAPATYRDVDVTDQVADHYSYYEPDAGCAPRIADVVR</sequence>
<evidence type="ECO:0000313" key="6">
    <source>
        <dbReference type="Proteomes" id="UP001596395"/>
    </source>
</evidence>
<evidence type="ECO:0000256" key="3">
    <source>
        <dbReference type="ARBA" id="ARBA00022989"/>
    </source>
</evidence>
<comment type="caution">
    <text evidence="5">The sequence shown here is derived from an EMBL/GenBank/DDBJ whole genome shotgun (WGS) entry which is preliminary data.</text>
</comment>
<dbReference type="AlphaFoldDB" id="A0ABD5VFN9"/>
<name>A0ABD5VFN9_9EURY</name>
<keyword evidence="3" id="KW-1133">Transmembrane helix</keyword>
<dbReference type="GO" id="GO:0016020">
    <property type="term" value="C:membrane"/>
    <property type="evidence" value="ECO:0007669"/>
    <property type="project" value="UniProtKB-SubCell"/>
</dbReference>
<keyword evidence="4" id="KW-0472">Membrane</keyword>
<gene>
    <name evidence="5" type="ORF">ACFQGB_15060</name>
</gene>
<keyword evidence="2" id="KW-0812">Transmembrane</keyword>
<dbReference type="Pfam" id="PF05277">
    <property type="entry name" value="DUF726"/>
    <property type="match status" value="1"/>
</dbReference>
<evidence type="ECO:0000256" key="1">
    <source>
        <dbReference type="ARBA" id="ARBA00004141"/>
    </source>
</evidence>